<evidence type="ECO:0000313" key="1">
    <source>
        <dbReference type="EMBL" id="MER5174094.1"/>
    </source>
</evidence>
<name>A0ABV1SMI0_9RHOB</name>
<evidence type="ECO:0000313" key="2">
    <source>
        <dbReference type="Proteomes" id="UP001438953"/>
    </source>
</evidence>
<gene>
    <name evidence="1" type="ORF">VSX56_20395</name>
</gene>
<sequence length="46" mass="5153">MSYTISWDTIEKVRGAMVSIGRVTNPATGQILPPSEYNRAMLGYYN</sequence>
<comment type="caution">
    <text evidence="1">The sequence shown here is derived from an EMBL/GenBank/DDBJ whole genome shotgun (WGS) entry which is preliminary data.</text>
</comment>
<reference evidence="1 2" key="2">
    <citation type="submission" date="2024-06" db="EMBL/GenBank/DDBJ databases">
        <title>Thioclava kandeliae sp. nov. from a rhizosphere soil sample of Kandelia candel in a mangrove.</title>
        <authorList>
            <person name="Mu T."/>
        </authorList>
    </citation>
    <scope>NUCLEOTIDE SEQUENCE [LARGE SCALE GENOMIC DNA]</scope>
    <source>
        <strain evidence="1 2">CPCC 100088</strain>
    </source>
</reference>
<dbReference type="Proteomes" id="UP001438953">
    <property type="component" value="Unassembled WGS sequence"/>
</dbReference>
<dbReference type="RefSeq" id="WP_350939359.1">
    <property type="nucleotide sequence ID" value="NZ_JAYWLC010000059.1"/>
</dbReference>
<organism evidence="1 2">
    <name type="scientific">Thioclava kandeliae</name>
    <dbReference type="NCBI Taxonomy" id="3070818"/>
    <lineage>
        <taxon>Bacteria</taxon>
        <taxon>Pseudomonadati</taxon>
        <taxon>Pseudomonadota</taxon>
        <taxon>Alphaproteobacteria</taxon>
        <taxon>Rhodobacterales</taxon>
        <taxon>Paracoccaceae</taxon>
        <taxon>Thioclava</taxon>
    </lineage>
</organism>
<keyword evidence="2" id="KW-1185">Reference proteome</keyword>
<proteinExistence type="predicted"/>
<protein>
    <submittedName>
        <fullName evidence="1">Uncharacterized protein</fullName>
    </submittedName>
</protein>
<accession>A0ABV1SMI0</accession>
<dbReference type="EMBL" id="JAYWLC010000059">
    <property type="protein sequence ID" value="MER5174094.1"/>
    <property type="molecule type" value="Genomic_DNA"/>
</dbReference>
<reference evidence="1 2" key="1">
    <citation type="submission" date="2024-01" db="EMBL/GenBank/DDBJ databases">
        <authorList>
            <person name="Deng Y."/>
            <person name="Su J."/>
        </authorList>
    </citation>
    <scope>NUCLEOTIDE SEQUENCE [LARGE SCALE GENOMIC DNA]</scope>
    <source>
        <strain evidence="1 2">CPCC 100088</strain>
    </source>
</reference>